<dbReference type="PANTHER" id="PTHR33198">
    <property type="entry name" value="ANK_REP_REGION DOMAIN-CONTAINING PROTEIN-RELATED"/>
    <property type="match status" value="1"/>
</dbReference>
<evidence type="ECO:0000313" key="2">
    <source>
        <dbReference type="Proteomes" id="UP001066276"/>
    </source>
</evidence>
<organism evidence="1 2">
    <name type="scientific">Pleurodeles waltl</name>
    <name type="common">Iberian ribbed newt</name>
    <dbReference type="NCBI Taxonomy" id="8319"/>
    <lineage>
        <taxon>Eukaryota</taxon>
        <taxon>Metazoa</taxon>
        <taxon>Chordata</taxon>
        <taxon>Craniata</taxon>
        <taxon>Vertebrata</taxon>
        <taxon>Euteleostomi</taxon>
        <taxon>Amphibia</taxon>
        <taxon>Batrachia</taxon>
        <taxon>Caudata</taxon>
        <taxon>Salamandroidea</taxon>
        <taxon>Salamandridae</taxon>
        <taxon>Pleurodelinae</taxon>
        <taxon>Pleurodeles</taxon>
    </lineage>
</organism>
<evidence type="ECO:0008006" key="3">
    <source>
        <dbReference type="Google" id="ProtNLM"/>
    </source>
</evidence>
<accession>A0AAV7QTP0</accession>
<dbReference type="Proteomes" id="UP001066276">
    <property type="component" value="Chromosome 6"/>
</dbReference>
<reference evidence="1" key="1">
    <citation type="journal article" date="2022" name="bioRxiv">
        <title>Sequencing and chromosome-scale assembly of the giantPleurodeles waltlgenome.</title>
        <authorList>
            <person name="Brown T."/>
            <person name="Elewa A."/>
            <person name="Iarovenko S."/>
            <person name="Subramanian E."/>
            <person name="Araus A.J."/>
            <person name="Petzold A."/>
            <person name="Susuki M."/>
            <person name="Suzuki K.-i.T."/>
            <person name="Hayashi T."/>
            <person name="Toyoda A."/>
            <person name="Oliveira C."/>
            <person name="Osipova E."/>
            <person name="Leigh N.D."/>
            <person name="Simon A."/>
            <person name="Yun M.H."/>
        </authorList>
    </citation>
    <scope>NUCLEOTIDE SEQUENCE</scope>
    <source>
        <strain evidence="1">20211129_DDA</strain>
        <tissue evidence="1">Liver</tissue>
    </source>
</reference>
<sequence>MVRPHGFDQGRKEVKDRKVFETLPEPDDDGTNLNEFEVCLKKMDLHYLPKISTILERYHFGMREQKPGESIEEYVTALRKLAATCKFGMTLEERIRYQFMLKWSSDKVRQELWSKDDPSLQEVVTIAKSV</sequence>
<evidence type="ECO:0000313" key="1">
    <source>
        <dbReference type="EMBL" id="KAJ1141718.1"/>
    </source>
</evidence>
<protein>
    <recommendedName>
        <fullName evidence="3">Retrotransposon gag domain-containing protein</fullName>
    </recommendedName>
</protein>
<proteinExistence type="predicted"/>
<keyword evidence="2" id="KW-1185">Reference proteome</keyword>
<comment type="caution">
    <text evidence="1">The sequence shown here is derived from an EMBL/GenBank/DDBJ whole genome shotgun (WGS) entry which is preliminary data.</text>
</comment>
<gene>
    <name evidence="1" type="ORF">NDU88_008046</name>
</gene>
<dbReference type="AlphaFoldDB" id="A0AAV7QTP0"/>
<dbReference type="EMBL" id="JANPWB010000010">
    <property type="protein sequence ID" value="KAJ1141718.1"/>
    <property type="molecule type" value="Genomic_DNA"/>
</dbReference>
<name>A0AAV7QTP0_PLEWA</name>